<dbReference type="InterPro" id="IPR050173">
    <property type="entry name" value="ABC_transporter_C-like"/>
</dbReference>
<dbReference type="InterPro" id="IPR003439">
    <property type="entry name" value="ABC_transporter-like_ATP-bd"/>
</dbReference>
<dbReference type="Pfam" id="PF00005">
    <property type="entry name" value="ABC_tran"/>
    <property type="match status" value="2"/>
</dbReference>
<evidence type="ECO:0000256" key="6">
    <source>
        <dbReference type="ARBA" id="ARBA00022989"/>
    </source>
</evidence>
<dbReference type="GO" id="GO:0005524">
    <property type="term" value="F:ATP binding"/>
    <property type="evidence" value="ECO:0007669"/>
    <property type="project" value="UniProtKB-KW"/>
</dbReference>
<feature type="coiled-coil region" evidence="8">
    <location>
        <begin position="674"/>
        <end position="701"/>
    </location>
</feature>
<dbReference type="OMA" id="KMKVACS"/>
<dbReference type="OrthoDB" id="6500128at2759"/>
<name>A0A8B8HNH2_VANTA</name>
<dbReference type="Gene3D" id="1.20.1560.10">
    <property type="entry name" value="ABC transporter type 1, transmembrane domain"/>
    <property type="match status" value="2"/>
</dbReference>
<feature type="transmembrane region" description="Helical" evidence="10">
    <location>
        <begin position="1871"/>
        <end position="1888"/>
    </location>
</feature>
<evidence type="ECO:0000256" key="5">
    <source>
        <dbReference type="ARBA" id="ARBA00022840"/>
    </source>
</evidence>
<dbReference type="InterPro" id="IPR044746">
    <property type="entry name" value="ABCC_6TM_D1"/>
</dbReference>
<dbReference type="Proteomes" id="UP001652626">
    <property type="component" value="Chromosome 5"/>
</dbReference>
<dbReference type="GeneID" id="113392736"/>
<keyword evidence="7 10" id="KW-0472">Membrane</keyword>
<keyword evidence="8" id="KW-0175">Coiled coil</keyword>
<evidence type="ECO:0000256" key="8">
    <source>
        <dbReference type="SAM" id="Coils"/>
    </source>
</evidence>
<evidence type="ECO:0000256" key="10">
    <source>
        <dbReference type="SAM" id="Phobius"/>
    </source>
</evidence>
<feature type="domain" description="ABC transporter" evidence="11">
    <location>
        <begin position="2824"/>
        <end position="3053"/>
    </location>
</feature>
<evidence type="ECO:0000256" key="1">
    <source>
        <dbReference type="ARBA" id="ARBA00004141"/>
    </source>
</evidence>
<dbReference type="CDD" id="cd18579">
    <property type="entry name" value="ABC_6TM_ABCC_D1"/>
    <property type="match status" value="1"/>
</dbReference>
<dbReference type="SUPFAM" id="SSF90123">
    <property type="entry name" value="ABC transporter transmembrane region"/>
    <property type="match status" value="2"/>
</dbReference>
<protein>
    <submittedName>
        <fullName evidence="14">Uncharacterized protein LOC113392736</fullName>
    </submittedName>
</protein>
<dbReference type="InterPro" id="IPR027417">
    <property type="entry name" value="P-loop_NTPase"/>
</dbReference>
<feature type="region of interest" description="Disordered" evidence="9">
    <location>
        <begin position="722"/>
        <end position="761"/>
    </location>
</feature>
<keyword evidence="5" id="KW-0067">ATP-binding</keyword>
<dbReference type="SMART" id="SM00382">
    <property type="entry name" value="AAA"/>
    <property type="match status" value="2"/>
</dbReference>
<feature type="domain" description="ABC transporter" evidence="11">
    <location>
        <begin position="2191"/>
        <end position="2416"/>
    </location>
</feature>
<feature type="transmembrane region" description="Helical" evidence="10">
    <location>
        <begin position="1948"/>
        <end position="1966"/>
    </location>
</feature>
<feature type="transmembrane region" description="Helical" evidence="10">
    <location>
        <begin position="2092"/>
        <end position="2114"/>
    </location>
</feature>
<feature type="transmembrane region" description="Helical" evidence="10">
    <location>
        <begin position="2545"/>
        <end position="2571"/>
    </location>
</feature>
<dbReference type="InterPro" id="IPR036640">
    <property type="entry name" value="ABC1_TM_sf"/>
</dbReference>
<dbReference type="InterPro" id="IPR017871">
    <property type="entry name" value="ABC_transporter-like_CS"/>
</dbReference>
<dbReference type="CDD" id="cd03244">
    <property type="entry name" value="ABCC_MRP_domain2"/>
    <property type="match status" value="1"/>
</dbReference>
<feature type="transmembrane region" description="Helical" evidence="10">
    <location>
        <begin position="2484"/>
        <end position="2503"/>
    </location>
</feature>
<feature type="compositionally biased region" description="Polar residues" evidence="9">
    <location>
        <begin position="741"/>
        <end position="751"/>
    </location>
</feature>
<keyword evidence="13" id="KW-1185">Reference proteome</keyword>
<reference evidence="14" key="1">
    <citation type="submission" date="2025-08" db="UniProtKB">
        <authorList>
            <consortium name="RefSeq"/>
        </authorList>
    </citation>
    <scope>IDENTIFICATION</scope>
    <source>
        <tissue evidence="14">Whole body</tissue>
    </source>
</reference>
<dbReference type="Gene3D" id="3.40.50.300">
    <property type="entry name" value="P-loop containing nucleotide triphosphate hydrolases"/>
    <property type="match status" value="2"/>
</dbReference>
<evidence type="ECO:0000256" key="7">
    <source>
        <dbReference type="ARBA" id="ARBA00023136"/>
    </source>
</evidence>
<dbReference type="CDD" id="cd18580">
    <property type="entry name" value="ABC_6TM_ABCC_D2"/>
    <property type="match status" value="1"/>
</dbReference>
<evidence type="ECO:0000259" key="12">
    <source>
        <dbReference type="PROSITE" id="PS50929"/>
    </source>
</evidence>
<dbReference type="InterPro" id="IPR003593">
    <property type="entry name" value="AAA+_ATPase"/>
</dbReference>
<evidence type="ECO:0000256" key="2">
    <source>
        <dbReference type="ARBA" id="ARBA00022448"/>
    </source>
</evidence>
<dbReference type="SUPFAM" id="SSF52540">
    <property type="entry name" value="P-loop containing nucleoside triphosphate hydrolases"/>
    <property type="match status" value="2"/>
</dbReference>
<dbReference type="PANTHER" id="PTHR24223">
    <property type="entry name" value="ATP-BINDING CASSETTE SUB-FAMILY C"/>
    <property type="match status" value="1"/>
</dbReference>
<feature type="domain" description="ABC transmembrane type-1" evidence="12">
    <location>
        <begin position="2488"/>
        <end position="2787"/>
    </location>
</feature>
<dbReference type="PROSITE" id="PS50929">
    <property type="entry name" value="ABC_TM1F"/>
    <property type="match status" value="2"/>
</dbReference>
<dbReference type="PROSITE" id="PS00211">
    <property type="entry name" value="ABC_TRANSPORTER_1"/>
    <property type="match status" value="2"/>
</dbReference>
<evidence type="ECO:0000313" key="14">
    <source>
        <dbReference type="RefSeq" id="XP_026485071.2"/>
    </source>
</evidence>
<dbReference type="GO" id="GO:0140359">
    <property type="term" value="F:ABC-type transporter activity"/>
    <property type="evidence" value="ECO:0007669"/>
    <property type="project" value="InterPro"/>
</dbReference>
<dbReference type="CDD" id="cd03250">
    <property type="entry name" value="ABCC_MRP_domain1"/>
    <property type="match status" value="1"/>
</dbReference>
<dbReference type="GO" id="GO:0016020">
    <property type="term" value="C:membrane"/>
    <property type="evidence" value="ECO:0007669"/>
    <property type="project" value="UniProtKB-SubCell"/>
</dbReference>
<keyword evidence="3 10" id="KW-0812">Transmembrane</keyword>
<organism evidence="13 14">
    <name type="scientific">Vanessa tameamea</name>
    <name type="common">Kamehameha butterfly</name>
    <dbReference type="NCBI Taxonomy" id="334116"/>
    <lineage>
        <taxon>Eukaryota</taxon>
        <taxon>Metazoa</taxon>
        <taxon>Ecdysozoa</taxon>
        <taxon>Arthropoda</taxon>
        <taxon>Hexapoda</taxon>
        <taxon>Insecta</taxon>
        <taxon>Pterygota</taxon>
        <taxon>Neoptera</taxon>
        <taxon>Endopterygota</taxon>
        <taxon>Lepidoptera</taxon>
        <taxon>Glossata</taxon>
        <taxon>Ditrysia</taxon>
        <taxon>Papilionoidea</taxon>
        <taxon>Nymphalidae</taxon>
        <taxon>Nymphalinae</taxon>
        <taxon>Vanessa</taxon>
    </lineage>
</organism>
<keyword evidence="6 10" id="KW-1133">Transmembrane helix</keyword>
<dbReference type="InterPro" id="IPR044726">
    <property type="entry name" value="ABCC_6TM_D2"/>
</dbReference>
<evidence type="ECO:0000256" key="4">
    <source>
        <dbReference type="ARBA" id="ARBA00022741"/>
    </source>
</evidence>
<feature type="coiled-coil region" evidence="8">
    <location>
        <begin position="396"/>
        <end position="462"/>
    </location>
</feature>
<dbReference type="InterPro" id="IPR011527">
    <property type="entry name" value="ABC1_TM_dom"/>
</dbReference>
<feature type="transmembrane region" description="Helical" evidence="10">
    <location>
        <begin position="1972"/>
        <end position="1992"/>
    </location>
</feature>
<gene>
    <name evidence="14" type="primary">LOC113392736</name>
</gene>
<dbReference type="PROSITE" id="PS50893">
    <property type="entry name" value="ABC_TRANSPORTER_2"/>
    <property type="match status" value="2"/>
</dbReference>
<dbReference type="RefSeq" id="XP_026485071.2">
    <property type="nucleotide sequence ID" value="XM_026629286.2"/>
</dbReference>
<evidence type="ECO:0000259" key="11">
    <source>
        <dbReference type="PROSITE" id="PS50893"/>
    </source>
</evidence>
<evidence type="ECO:0000313" key="13">
    <source>
        <dbReference type="Proteomes" id="UP001652626"/>
    </source>
</evidence>
<evidence type="ECO:0000256" key="9">
    <source>
        <dbReference type="SAM" id="MobiDB-lite"/>
    </source>
</evidence>
<comment type="subcellular location">
    <subcellularLocation>
        <location evidence="1">Membrane</location>
        <topology evidence="1">Multi-pass membrane protein</topology>
    </subcellularLocation>
</comment>
<proteinExistence type="predicted"/>
<dbReference type="GO" id="GO:0016887">
    <property type="term" value="F:ATP hydrolysis activity"/>
    <property type="evidence" value="ECO:0007669"/>
    <property type="project" value="InterPro"/>
</dbReference>
<keyword evidence="2" id="KW-0813">Transport</keyword>
<feature type="compositionally biased region" description="Basic and acidic residues" evidence="9">
    <location>
        <begin position="731"/>
        <end position="740"/>
    </location>
</feature>
<sequence length="3076" mass="348070">MKMAQSPRKYGQTGSFSLPTKQTSMCSLIIWNISKALEKNPCMDLRHAMRSAHERFDRESRDEIEMISQTPEERHLTCAILAWQQLGHKDTDSLYQFIEQNRNKPVQQTSENLNNTNIDSVNNTSVSSKSKDLYLEQPVYSKDIDSKYFDTKSLMGPVVKLPRETKIIMRMESTPCSHHATRKTPKNSKDIINKIDAACCMDSACVQRLADLDTAVCELRNRAAKLARREAERVELLERAEAAWKDLELGYQRRLRLALEKEDDTTKQIKKTIDERNGYKNACTDLAKNVKDLALVAEEDRDKLTLVENDLCDRACVRLRLSEEAARGDSALAEELCKAAQMDRDLQFKEDQVRRKVTVLESEIQSARCLTHEAEIALRAELSMLKEQITQVSNQLLAGESEVNQIKLQLEELRSEKEGLLEDLDGCKVMCDNRMLGKVNELKQKREELMQLKEKVIECRCKFPLDEAIEVKRTPSLAALCQCTSEEKQLDTCSCTSIRTQLLSSLLSDLFGGLQSELGGSGSTMPCQLLKCLEDKHNWDRSSVVKSNLRNFFEQLLVGELDIAIATSIEKYHAKWIGRSCADRSQVMSYSMNANDSWQEQNIERRAQKIATKLAEQLFNERADQITKRAKEIMTKGPPPCECQPQCKLFQCLVKRPNTTQIARKNTEIPPSYFKRTLQDVTQLKVQVEDLRKESVKKEDLRLMEGKIARIVKRASKQNGIPLTNKKIKRSKDADEKISENTKTSPQNGKTLGQIDHSENRVSYSIKQNINKPKQNGGIENKKKKLLKNIEQSFAVNLCLCGTRDNSMQDPPQKDKIQQNMSKNKMDTIPSYQISQISPGEDADTQANQFPTQTSCPSGCVCFHKIPSNTSIEKLLETLLNRKGEKNYVSYKAMLYNQSKENQTNDKKLSENVWKNIKQNKSSVHLTVHGIDKILLENNIPPTYPNDLVPECYSYKDGHDKGTDYDVLPNTTDSEYIGAVNLDKSNDNSFKYTNHNYNKPKYGDGPNICMKTSEVIKSDQTHKIQIPNSCKLDFKKESQVYSVQTGSRFKNVDKELPNINTNKEVKNLDECRNSYVGDVLKKSDLLSDDCDYYVKFLGVTLTNVFKTTKESDENNTISTFPNLSKDSPNTLEVKPRSQTYLKNLTNSELQYSPIKRDSKLSNILCNDKNKILINTPDIINDDQTKCVCCNKDEYKDLELNAFNLLEEHLREKLVEFQRSSYKSERITAEEEKVLFSNILTKVKEVVSENTNRLSCKCMGLNVNEESWKRAYCLLQEYLKVKMKRAQCSCITNDSSIENSLPAILDKVSNLIDNDFQRLRDKCKCINEKSIGNVLLKNSKEQMTESILQYNDTVAQFNTSKTSNQHANNLEDTSVQAISILVDNKSCEACEYNNLKKNNTAEKKVSCEFKRGYIIDCKCRYTFSEPCYLDLNATANANQSITNNIKFKCNKLQALEISNNTPASISSNLVKEQLKVPKRKVTKIADPKCTQQCSGNKSNCSCVRLVDICHCNKSTVETNYEKDDRISESLQENPSNNLFYIMHRIPTSIRSEHLYINKSIGSACEQKDLTSSCDVETITADNEEEIILKYSKETCCVTDTSNNTSLSNVTKHKKDSSNWYDCNARQIDDNEYDETDYVLKKNSLYDSLYLPTDQISQYKKYKDDKDSNVKDPGICNCKVVPICHVKMLVESIEQKLVQSKCICDSLSSRVCPIHAKEEFYFNYANINSKIIYMDSVKNTVKMEEKPGEVKKRNKPNIVSRLFICWICPVLFKGNKRDIEENDLIIPSKQYDSDRLGGRLERYWLEEYDRALRENRKPSLWKAFIKAYWLAYLPGACLLLVNATARTVQPLLFSELLSYWSANASQSITRQEAGFYAIGMLALNLVGALSQHHNSLFVTRFSLKMKVACSSLIYRKILCMNQVSISEVAAGKVVNILSNDVARFDMPFMFLHYLWLVPVQLAIVLYFLYGAGGFAPYVGLFGVVLLVLPIQAGLTKLTAIIRRNVAQRTDKRIKLMSEIINGIQVIKMYAWEKSFQHVVKVARAFEVAALKKSIFVRSVFLGFMMFAERSTLFLTALTFILSGNLLRADTIYPIKVFLGIVQMNLTFILPLAIASLSELKVSLGRIQNVLIKDEREDLSMLKKHTASIVPVDFNGKMTTIDSNSIVVRKYSSKENYRPSIVSPRTSVVGETLVELSGVSASWNASKSPEDVTLKNITMHLRKGKLCAIIGAVGSGKSSLLQVLLRELPVNSGNLTIKGSMSYACQESWLFPATVRENILFGLPYDVNRYNEVCRVCSLLPDFKQFPYGDLSLVGERGVSLSGGQRARINLARAVYREADIYLLDDPLSAVDAKVGRQLFEGCIQKYLSGRTRILVTHQVHFLKAADFIIVLNEGSIKNMGSYDDLVKSEIEFSTLVSDDKENKVEADIQEDERRPVLQRGMSRMSVRSDDKDTREEKEQVLVAEERAKGNLKWAVIQNYLSSVKSWLIVFMAVFSLLLTQAGATFSDYWLSYWTNQVDEYEQSLPPGEEPDTSLGTQVGPLTTGLYLWIYGGAVLFIIIMTHVRITAFVVMAMRASQNLHDTMFKNLLTAVMRFFDTNPSGRVLNRFSKDMGAMDEMLPRSMLETIQMYLFVTSVLVLNALALPWTLIPTAVLLFIFVILLKWYLNAAQAVKRLESTTKSPVFSMINSTMSGLSTVRSSNSQYRLLKMFDDAQDLNSSALYTFLGGSSAFGLFLDLLCLVYLGVILAVFILIDFGSWIAVGSVGLAVSQSMTLTMMLQMSARVTADLLGHMTSVERVLEYSKLPAEENMEDGPTQAPPNWPSDGQIQFENVSLKYGAEDPPVLKDLNFTINSGWKVGIVGRTGAGKSSLMAALFRLSNIEGSIKIDGIDTCGISKKDLRSKISVIPQEPVLFSATLRYNLDPFNLYSDDEIWKALEQVELKDAVQALDFHVTEGGTNFSVGQRQLVCLARAVLRNNKILVMDEATANVDPQTDVLIQKTIRRQFASCTVLTIAHRLHTVMDSDRVLVMDKGRVAEFDHPYILLSNPNSLLNYMVKETGEGMSNVLYETAKAKYQTEVS</sequence>
<keyword evidence="4" id="KW-0547">Nucleotide-binding</keyword>
<feature type="transmembrane region" description="Helical" evidence="10">
    <location>
        <begin position="2057"/>
        <end position="2080"/>
    </location>
</feature>
<accession>A0A8B8HNH2</accession>
<feature type="domain" description="ABC transmembrane type-1" evidence="12">
    <location>
        <begin position="1833"/>
        <end position="2083"/>
    </location>
</feature>
<dbReference type="Pfam" id="PF00664">
    <property type="entry name" value="ABC_membrane"/>
    <property type="match status" value="2"/>
</dbReference>
<evidence type="ECO:0000256" key="3">
    <source>
        <dbReference type="ARBA" id="ARBA00022692"/>
    </source>
</evidence>